<dbReference type="AlphaFoldDB" id="A0A7D6A6U5"/>
<dbReference type="Pfam" id="PF05853">
    <property type="entry name" value="BKACE"/>
    <property type="match status" value="1"/>
</dbReference>
<evidence type="ECO:0000256" key="1">
    <source>
        <dbReference type="ARBA" id="ARBA00001947"/>
    </source>
</evidence>
<dbReference type="GO" id="GO:0046872">
    <property type="term" value="F:metal ion binding"/>
    <property type="evidence" value="ECO:0007669"/>
    <property type="project" value="UniProtKB-KW"/>
</dbReference>
<evidence type="ECO:0000313" key="6">
    <source>
        <dbReference type="Proteomes" id="UP000510934"/>
    </source>
</evidence>
<sequence length="297" mass="31900">MSRKVILTCAVTGNAPFNPKHPAMPVTPQQIAEACIEAAHAGASVAHIHVRDPKTGGGSRDPALFKEVVDRVRSSGVDIVLNLTCGLGAFFLPDPEDESRGLPESDVIPVAERVLHLEQCLPEIASLDITTGNQVEGQLEFVYLNTTRTLRAMAKRFQELGVKPELEVFSAGDILFGNSLIADGLIDGTPLFQMVLGVLWGAPATAETMIYQRSLIPANAQWAAFGIARQQMPMVAQSALLGGNVRVGLEDNLYLSRGVFASNGQLVERARTIIECMGMSVATPAEAREVMGLRTPR</sequence>
<name>A0A7D6A6U5_PSEPU</name>
<dbReference type="Gene3D" id="3.20.20.70">
    <property type="entry name" value="Aldolase class I"/>
    <property type="match status" value="1"/>
</dbReference>
<protein>
    <submittedName>
        <fullName evidence="5">3-keto-5-aminohexanoate cleavage protein</fullName>
    </submittedName>
</protein>
<proteinExistence type="predicted"/>
<dbReference type="PANTHER" id="PTHR37418">
    <property type="entry name" value="3-KETO-5-AMINOHEXANOATE CLEAVAGE ENZYME-RELATED"/>
    <property type="match status" value="1"/>
</dbReference>
<reference evidence="5 6" key="1">
    <citation type="journal article" date="2009" name="Mikrobiologiia">
        <title>[Phenanthren biodegradation and interaction of Pseudomonas putida BS3701 and Burkholderia sp.BS3702 in plant rhizosphere].</title>
        <authorList>
            <person name="Ovchinnikova A.A."/>
            <person name="Vetrova A.A."/>
            <person name="Filonov A.E."/>
            <person name="Boronin A.M."/>
        </authorList>
    </citation>
    <scope>NUCLEOTIDE SEQUENCE [LARGE SCALE GENOMIC DNA]</scope>
    <source>
        <strain evidence="5 6">BS3701</strain>
    </source>
</reference>
<comment type="cofactor">
    <cofactor evidence="1">
        <name>Zn(2+)</name>
        <dbReference type="ChEBI" id="CHEBI:29105"/>
    </cofactor>
</comment>
<evidence type="ECO:0000256" key="3">
    <source>
        <dbReference type="ARBA" id="ARBA00022723"/>
    </source>
</evidence>
<evidence type="ECO:0000256" key="2">
    <source>
        <dbReference type="ARBA" id="ARBA00022679"/>
    </source>
</evidence>
<dbReference type="Proteomes" id="UP000510934">
    <property type="component" value="Chromosome"/>
</dbReference>
<dbReference type="PANTHER" id="PTHR37418:SF2">
    <property type="entry name" value="3-KETO-5-AMINOHEXANOATE CLEAVAGE ENZYME"/>
    <property type="match status" value="1"/>
</dbReference>
<evidence type="ECO:0000313" key="5">
    <source>
        <dbReference type="EMBL" id="QLJ16063.1"/>
    </source>
</evidence>
<dbReference type="RefSeq" id="WP_180689585.1">
    <property type="nucleotide sequence ID" value="NZ_CP059052.1"/>
</dbReference>
<evidence type="ECO:0000256" key="4">
    <source>
        <dbReference type="ARBA" id="ARBA00022833"/>
    </source>
</evidence>
<keyword evidence="2" id="KW-0808">Transferase</keyword>
<dbReference type="GO" id="GO:0043720">
    <property type="term" value="F:3-keto-5-aminohexanoate cleavage activity"/>
    <property type="evidence" value="ECO:0007669"/>
    <property type="project" value="InterPro"/>
</dbReference>
<gene>
    <name evidence="5" type="ORF">H0H12_09120</name>
</gene>
<dbReference type="EMBL" id="CP059052">
    <property type="protein sequence ID" value="QLJ16063.1"/>
    <property type="molecule type" value="Genomic_DNA"/>
</dbReference>
<dbReference type="InterPro" id="IPR013785">
    <property type="entry name" value="Aldolase_TIM"/>
</dbReference>
<dbReference type="InterPro" id="IPR008567">
    <property type="entry name" value="BKACE"/>
</dbReference>
<organism evidence="5 6">
    <name type="scientific">Pseudomonas putida</name>
    <name type="common">Arthrobacter siderocapsulatus</name>
    <dbReference type="NCBI Taxonomy" id="303"/>
    <lineage>
        <taxon>Bacteria</taxon>
        <taxon>Pseudomonadati</taxon>
        <taxon>Pseudomonadota</taxon>
        <taxon>Gammaproteobacteria</taxon>
        <taxon>Pseudomonadales</taxon>
        <taxon>Pseudomonadaceae</taxon>
        <taxon>Pseudomonas</taxon>
    </lineage>
</organism>
<accession>A0A7D6A6U5</accession>
<keyword evidence="4" id="KW-0862">Zinc</keyword>
<keyword evidence="3" id="KW-0479">Metal-binding</keyword>